<dbReference type="Proteomes" id="UP001597034">
    <property type="component" value="Unassembled WGS sequence"/>
</dbReference>
<evidence type="ECO:0000259" key="6">
    <source>
        <dbReference type="Pfam" id="PF02776"/>
    </source>
</evidence>
<evidence type="ECO:0000256" key="2">
    <source>
        <dbReference type="ARBA" id="ARBA00023052"/>
    </source>
</evidence>
<name>A0ABD6DNC7_9EURY</name>
<dbReference type="GO" id="GO:0044272">
    <property type="term" value="P:sulfur compound biosynthetic process"/>
    <property type="evidence" value="ECO:0007669"/>
    <property type="project" value="UniProtKB-ARBA"/>
</dbReference>
<keyword evidence="2 3" id="KW-0786">Thiamine pyrophosphate</keyword>
<dbReference type="SUPFAM" id="SSF52467">
    <property type="entry name" value="DHS-like NAD/FAD-binding domain"/>
    <property type="match status" value="1"/>
</dbReference>
<accession>A0ABD6DNC7</accession>
<feature type="domain" description="Thiamine pyrophosphate enzyme N-terminal TPP-binding" evidence="6">
    <location>
        <begin position="19"/>
        <end position="147"/>
    </location>
</feature>
<dbReference type="Gene3D" id="3.40.50.1220">
    <property type="entry name" value="TPP-binding domain"/>
    <property type="match status" value="1"/>
</dbReference>
<dbReference type="InterPro" id="IPR012000">
    <property type="entry name" value="Thiamin_PyroP_enz_cen_dom"/>
</dbReference>
<dbReference type="Pfam" id="PF02775">
    <property type="entry name" value="TPP_enzyme_C"/>
    <property type="match status" value="1"/>
</dbReference>
<dbReference type="InterPro" id="IPR029061">
    <property type="entry name" value="THDP-binding"/>
</dbReference>
<reference evidence="7 8" key="1">
    <citation type="journal article" date="2019" name="Int. J. Syst. Evol. Microbiol.">
        <title>The Global Catalogue of Microorganisms (GCM) 10K type strain sequencing project: providing services to taxonomists for standard genome sequencing and annotation.</title>
        <authorList>
            <consortium name="The Broad Institute Genomics Platform"/>
            <consortium name="The Broad Institute Genome Sequencing Center for Infectious Disease"/>
            <person name="Wu L."/>
            <person name="Ma J."/>
        </authorList>
    </citation>
    <scope>NUCLEOTIDE SEQUENCE [LARGE SCALE GENOMIC DNA]</scope>
    <source>
        <strain evidence="7 8">CGMCC 1.10390</strain>
    </source>
</reference>
<comment type="caution">
    <text evidence="7">The sequence shown here is derived from an EMBL/GenBank/DDBJ whole genome shotgun (WGS) entry which is preliminary data.</text>
</comment>
<evidence type="ECO:0000313" key="8">
    <source>
        <dbReference type="Proteomes" id="UP001597034"/>
    </source>
</evidence>
<comment type="similarity">
    <text evidence="1 3">Belongs to the TPP enzyme family.</text>
</comment>
<evidence type="ECO:0000259" key="5">
    <source>
        <dbReference type="Pfam" id="PF02775"/>
    </source>
</evidence>
<gene>
    <name evidence="7" type="ORF">ACFSBL_19355</name>
</gene>
<feature type="domain" description="Thiamine pyrophosphate enzyme central" evidence="4">
    <location>
        <begin position="223"/>
        <end position="347"/>
    </location>
</feature>
<evidence type="ECO:0000256" key="3">
    <source>
        <dbReference type="RuleBase" id="RU362132"/>
    </source>
</evidence>
<dbReference type="EMBL" id="JBHUDO010000004">
    <property type="protein sequence ID" value="MFD1647856.1"/>
    <property type="molecule type" value="Genomic_DNA"/>
</dbReference>
<dbReference type="Pfam" id="PF00205">
    <property type="entry name" value="TPP_enzyme_M"/>
    <property type="match status" value="1"/>
</dbReference>
<dbReference type="RefSeq" id="WP_256401666.1">
    <property type="nucleotide sequence ID" value="NZ_JANHJR010000004.1"/>
</dbReference>
<evidence type="ECO:0000256" key="1">
    <source>
        <dbReference type="ARBA" id="ARBA00007812"/>
    </source>
</evidence>
<proteinExistence type="inferred from homology"/>
<dbReference type="PANTHER" id="PTHR18968">
    <property type="entry name" value="THIAMINE PYROPHOSPHATE ENZYMES"/>
    <property type="match status" value="1"/>
</dbReference>
<protein>
    <submittedName>
        <fullName evidence="7">Thiamine pyrophosphate-requiring protein</fullName>
    </submittedName>
</protein>
<dbReference type="Gene3D" id="3.40.50.970">
    <property type="match status" value="2"/>
</dbReference>
<dbReference type="PANTHER" id="PTHR18968:SF164">
    <property type="entry name" value="PYRUVATE DECARBOXYLASE"/>
    <property type="match status" value="1"/>
</dbReference>
<dbReference type="InterPro" id="IPR045229">
    <property type="entry name" value="TPP_enz"/>
</dbReference>
<organism evidence="7 8">
    <name type="scientific">Haloarchaeobius litoreus</name>
    <dbReference type="NCBI Taxonomy" id="755306"/>
    <lineage>
        <taxon>Archaea</taxon>
        <taxon>Methanobacteriati</taxon>
        <taxon>Methanobacteriota</taxon>
        <taxon>Stenosarchaea group</taxon>
        <taxon>Halobacteria</taxon>
        <taxon>Halobacteriales</taxon>
        <taxon>Halorubellaceae</taxon>
        <taxon>Haloarchaeobius</taxon>
    </lineage>
</organism>
<dbReference type="NCBIfam" id="NF006203">
    <property type="entry name" value="PRK08327.1"/>
    <property type="match status" value="1"/>
</dbReference>
<dbReference type="SUPFAM" id="SSF52518">
    <property type="entry name" value="Thiamin diphosphate-binding fold (THDP-binding)"/>
    <property type="match status" value="2"/>
</dbReference>
<dbReference type="InterPro" id="IPR029035">
    <property type="entry name" value="DHS-like_NAD/FAD-binding_dom"/>
</dbReference>
<sequence length="572" mass="60088">MDVPREPPAESAESSTTSAAERLLRAWREHGVEYVFANLGTDHAPLLEAMARLRSAGESDAMPSVVVCPHEFVAMSAAHGYTAVTGTPQVVLVHVDVGTQNLGAAMHNAHRANVPVFVAAGLAPVTDSGYLGSRNHFVHYHQDVFDQPGIVREYCRWTDEYRPPADPADLVARGLERAQDAPAGPVYVTATREALEARFDDGELDELRDVTSAGEPGPSAESVAKLADAVSAAEAPVVITGGTCDPERLVTFAEATGAGVVEHASTRVGFPRDHPQHLGFDPAPTFERADLVVLASVEVPWIPSRGEPTPETTVVQIDPEPTKRTFPVWNFAVDERVAADPGETFDRLVEALDGEQAAGFAFAELAEQRRAERAATLESHRDAGALTPEVATDVVNGVVDESTIVVEDAVTAMGALREHLDVPVGDGMLSKGGAGLGWAGGAAVGAKLARPDARVVSIVGDGSYLFTHPAISAWLSAAVGAPTLTVIYDNGGWNAVERATLSQYPEGVVENDGLPERTFDPAPALTAPAGIVDAHTAVAENEAALAACLDDAVAAVDDGSPAVVHVRLDERP</sequence>
<evidence type="ECO:0000313" key="7">
    <source>
        <dbReference type="EMBL" id="MFD1647856.1"/>
    </source>
</evidence>
<dbReference type="AlphaFoldDB" id="A0ABD6DNC7"/>
<dbReference type="InterPro" id="IPR011766">
    <property type="entry name" value="TPP_enzyme_TPP-bd"/>
</dbReference>
<dbReference type="CDD" id="cd07035">
    <property type="entry name" value="TPP_PYR_POX_like"/>
    <property type="match status" value="1"/>
</dbReference>
<feature type="domain" description="Thiamine pyrophosphate enzyme TPP-binding" evidence="5">
    <location>
        <begin position="429"/>
        <end position="566"/>
    </location>
</feature>
<dbReference type="InterPro" id="IPR000399">
    <property type="entry name" value="TPP-bd_CS"/>
</dbReference>
<dbReference type="InterPro" id="IPR012001">
    <property type="entry name" value="Thiamin_PyroP_enz_TPP-bd_dom"/>
</dbReference>
<dbReference type="Pfam" id="PF02776">
    <property type="entry name" value="TPP_enzyme_N"/>
    <property type="match status" value="1"/>
</dbReference>
<evidence type="ECO:0000259" key="4">
    <source>
        <dbReference type="Pfam" id="PF00205"/>
    </source>
</evidence>
<dbReference type="GO" id="GO:0006082">
    <property type="term" value="P:organic acid metabolic process"/>
    <property type="evidence" value="ECO:0007669"/>
    <property type="project" value="UniProtKB-ARBA"/>
</dbReference>
<dbReference type="PROSITE" id="PS00187">
    <property type="entry name" value="TPP_ENZYMES"/>
    <property type="match status" value="1"/>
</dbReference>
<keyword evidence="8" id="KW-1185">Reference proteome</keyword>